<feature type="region of interest" description="Disordered" evidence="7">
    <location>
        <begin position="955"/>
        <end position="975"/>
    </location>
</feature>
<feature type="region of interest" description="Disordered" evidence="7">
    <location>
        <begin position="912"/>
        <end position="936"/>
    </location>
</feature>
<evidence type="ECO:0000313" key="9">
    <source>
        <dbReference type="EMBL" id="KAG2443163.1"/>
    </source>
</evidence>
<feature type="domain" description="Protein kinase" evidence="8">
    <location>
        <begin position="1098"/>
        <end position="1520"/>
    </location>
</feature>
<sequence length="1537" mass="153126">MLSCFRGCLGDDLASSRTGERIGKSSARGDFELRTKTVASSDAKGSWDIHAAPVRAAAASSISSSYTAAATAAGNSALLRLLPVLASINAGTSAGCGGWCSSLQASCEAVVRGGLQAWHASVYLFPGGADAAAGPPGTASRGSAAAGLQHSSLQQQQQQQHRCLTCQVACAGFATARMPTGVASGAPTCVSAGEDEEQEAGAMSVMDVLLAEDASQQAASERASSVAGDLPRAHTLVAFRSARRPAPYSSRGPPSAAAAAALPCDWEYLAAAHDCRHFAVVGVWACEELVGALCLATTATSRPASWTPEALHAVAALLTCHVTQAAAVLGGALPALLSARTISQVVAALGGAAAAEAERIAHLRGEVRVGFLLAQQQKQQQQQQQHQQAATASSPAAAATAAVFTYDAAAAAAMAAVSAGLSVTAAAAADAAAAASTQQQQQQPASAPGSVRRRPRPSCEVVMDNRALLQLLLASRASEGQSPQQQLQLQLVPRAPVSDEGSSSAGGSGTPRFGRLSGTHDPGAGQRRRSPLDSLLPKALSSVGPPRAAPGPHGAQPSPLERADSGLRRMLSFMSTTSREAAGACGSGAADPATAALLLPPPPPCRGHTLPLPGTLLAEALSKGAAGLCVDDCAVYVQGTKAFPRDLVLTRDAPMPLSLALATSAGASSSATAGSGSFGAYEAAAAAATAAAAAAGTRSRRNMMVAGSSPPAAAGAGDDGGYGGAAAGGVSSFVSSSAADGALPVVALYVAFAQPLPMPLLQAVVRSLRELLTAVEPLVAGAIAAGRGGLLAAEWRHLRAELQNGVRGKGSGGRGPAAGGGAFVTMPAVATYYCEREEEAAAAEAAAEQERDREAAGAADSSGEGADALLLDALMCKGALGQALATTGRRGGGTGGEDGGGGCVHAHVQIKAGSSPRKSPVSKDPAAAQAAGAAAGQKQRSMLRRLLLNGPAAGAGGGADQLAQQAPRAQSLPPLPQQAENSLRRLVAAGCGADGEEEGGSFGADGGGDGSGGGGGSRALLARTWTGIGSASMAAARSRSGVSFQLEAAESPRGASKLAPVIAVMHERLKAAQAAKMLARAGGCHVRVASRQTDLAALVLLQEVGRGGYGTVYRGKYYGSEVAVKVIQEARYNVNAAAVAAAAGASHGGGGGARGGALETSSDAAGDGGGWGAAGAPAEGGGAGGGGDGGGGGCADGSGALHKQNMHDAIELVASVSMAHPNTVQVLTFFTDCHMEDAASAGGAMPRITGTPPPPSTPPLAAAAAAASSGTSGTSSKEPGPPCLVLVMEYCDCGSLSDAIDRGLFLRQLPPAAPVATAAAAAPPGGAAAADAAADNSTPQKQKPQLGISFRAVMLTLLEVALALRHMHSLHLVHCDLKPQNVLLKSNPRDPRGFTAKLSDFGLAKTLAHDEDGALVIDEAVASGTLTHVAPEVFMGERPLCAAVDVYAFGILMVQMVAGVGLYEGLSPQQVAFGVAHEGLRPRFPRWVPAPYREMAQRCWAPSAAARPTAEQLVADLQRLGASGAAWAAAQPAPQQL</sequence>
<keyword evidence="4" id="KW-0418">Kinase</keyword>
<dbReference type="OrthoDB" id="10621323at2759"/>
<comment type="caution">
    <text evidence="9">The sequence shown here is derived from an EMBL/GenBank/DDBJ whole genome shotgun (WGS) entry which is preliminary data.</text>
</comment>
<feature type="region of interest" description="Disordered" evidence="7">
    <location>
        <begin position="1150"/>
        <end position="1189"/>
    </location>
</feature>
<gene>
    <name evidence="9" type="ORF">HYH02_009573</name>
</gene>
<keyword evidence="3 6" id="KW-0547">Nucleotide-binding</keyword>
<evidence type="ECO:0000256" key="3">
    <source>
        <dbReference type="ARBA" id="ARBA00022741"/>
    </source>
</evidence>
<feature type="compositionally biased region" description="Gly residues" evidence="7">
    <location>
        <begin position="1166"/>
        <end position="1189"/>
    </location>
</feature>
<evidence type="ECO:0000259" key="8">
    <source>
        <dbReference type="PROSITE" id="PS50011"/>
    </source>
</evidence>
<feature type="region of interest" description="Disordered" evidence="7">
    <location>
        <begin position="484"/>
        <end position="561"/>
    </location>
</feature>
<dbReference type="Gene3D" id="3.30.200.20">
    <property type="entry name" value="Phosphorylase Kinase, domain 1"/>
    <property type="match status" value="1"/>
</dbReference>
<dbReference type="GO" id="GO:0004674">
    <property type="term" value="F:protein serine/threonine kinase activity"/>
    <property type="evidence" value="ECO:0007669"/>
    <property type="project" value="UniProtKB-KW"/>
</dbReference>
<dbReference type="Pfam" id="PF07714">
    <property type="entry name" value="PK_Tyr_Ser-Thr"/>
    <property type="match status" value="1"/>
</dbReference>
<feature type="compositionally biased region" description="Low complexity" evidence="7">
    <location>
        <begin position="544"/>
        <end position="557"/>
    </location>
</feature>
<evidence type="ECO:0000256" key="7">
    <source>
        <dbReference type="SAM" id="MobiDB-lite"/>
    </source>
</evidence>
<dbReference type="InterPro" id="IPR017441">
    <property type="entry name" value="Protein_kinase_ATP_BS"/>
</dbReference>
<keyword evidence="10" id="KW-1185">Reference proteome</keyword>
<keyword evidence="2" id="KW-0808">Transferase</keyword>
<dbReference type="SUPFAM" id="SSF56112">
    <property type="entry name" value="Protein kinase-like (PK-like)"/>
    <property type="match status" value="1"/>
</dbReference>
<reference evidence="9" key="1">
    <citation type="journal article" date="2020" name="bioRxiv">
        <title>Comparative genomics of Chlamydomonas.</title>
        <authorList>
            <person name="Craig R.J."/>
            <person name="Hasan A.R."/>
            <person name="Ness R.W."/>
            <person name="Keightley P.D."/>
        </authorList>
    </citation>
    <scope>NUCLEOTIDE SEQUENCE</scope>
    <source>
        <strain evidence="9">CCAP 11/173</strain>
    </source>
</reference>
<evidence type="ECO:0000313" key="10">
    <source>
        <dbReference type="Proteomes" id="UP000613740"/>
    </source>
</evidence>
<keyword evidence="1" id="KW-0723">Serine/threonine-protein kinase</keyword>
<protein>
    <recommendedName>
        <fullName evidence="8">Protein kinase domain-containing protein</fullName>
    </recommendedName>
</protein>
<dbReference type="InterPro" id="IPR000719">
    <property type="entry name" value="Prot_kinase_dom"/>
</dbReference>
<dbReference type="PROSITE" id="PS00108">
    <property type="entry name" value="PROTEIN_KINASE_ST"/>
    <property type="match status" value="1"/>
</dbReference>
<dbReference type="PROSITE" id="PS00107">
    <property type="entry name" value="PROTEIN_KINASE_ATP"/>
    <property type="match status" value="1"/>
</dbReference>
<feature type="compositionally biased region" description="Low complexity" evidence="7">
    <location>
        <begin position="437"/>
        <end position="450"/>
    </location>
</feature>
<evidence type="ECO:0000256" key="6">
    <source>
        <dbReference type="PROSITE-ProRule" id="PRU10141"/>
    </source>
</evidence>
<evidence type="ECO:0000256" key="5">
    <source>
        <dbReference type="ARBA" id="ARBA00022840"/>
    </source>
</evidence>
<feature type="compositionally biased region" description="Low complexity" evidence="7">
    <location>
        <begin position="1259"/>
        <end position="1278"/>
    </location>
</feature>
<dbReference type="PROSITE" id="PS50011">
    <property type="entry name" value="PROTEIN_KINASE_DOM"/>
    <property type="match status" value="1"/>
</dbReference>
<evidence type="ECO:0000256" key="4">
    <source>
        <dbReference type="ARBA" id="ARBA00022777"/>
    </source>
</evidence>
<dbReference type="PANTHER" id="PTHR44329:SF214">
    <property type="entry name" value="PROTEIN KINASE DOMAIN-CONTAINING PROTEIN"/>
    <property type="match status" value="1"/>
</dbReference>
<dbReference type="GO" id="GO:0005524">
    <property type="term" value="F:ATP binding"/>
    <property type="evidence" value="ECO:0007669"/>
    <property type="project" value="UniProtKB-UniRule"/>
</dbReference>
<dbReference type="PANTHER" id="PTHR44329">
    <property type="entry name" value="SERINE/THREONINE-PROTEIN KINASE TNNI3K-RELATED"/>
    <property type="match status" value="1"/>
</dbReference>
<keyword evidence="5 6" id="KW-0067">ATP-binding</keyword>
<evidence type="ECO:0000256" key="1">
    <source>
        <dbReference type="ARBA" id="ARBA00022527"/>
    </source>
</evidence>
<feature type="binding site" evidence="6">
    <location>
        <position position="1125"/>
    </location>
    <ligand>
        <name>ATP</name>
        <dbReference type="ChEBI" id="CHEBI:30616"/>
    </ligand>
</feature>
<dbReference type="InterPro" id="IPR051681">
    <property type="entry name" value="Ser/Thr_Kinases-Pseudokinases"/>
</dbReference>
<dbReference type="EMBL" id="JAEHOD010000032">
    <property type="protein sequence ID" value="KAG2443163.1"/>
    <property type="molecule type" value="Genomic_DNA"/>
</dbReference>
<dbReference type="InterPro" id="IPR008271">
    <property type="entry name" value="Ser/Thr_kinase_AS"/>
</dbReference>
<dbReference type="Proteomes" id="UP000613740">
    <property type="component" value="Unassembled WGS sequence"/>
</dbReference>
<name>A0A835TGM7_9CHLO</name>
<dbReference type="SMART" id="SM00220">
    <property type="entry name" value="S_TKc"/>
    <property type="match status" value="1"/>
</dbReference>
<organism evidence="9 10">
    <name type="scientific">Chlamydomonas schloesseri</name>
    <dbReference type="NCBI Taxonomy" id="2026947"/>
    <lineage>
        <taxon>Eukaryota</taxon>
        <taxon>Viridiplantae</taxon>
        <taxon>Chlorophyta</taxon>
        <taxon>core chlorophytes</taxon>
        <taxon>Chlorophyceae</taxon>
        <taxon>CS clade</taxon>
        <taxon>Chlamydomonadales</taxon>
        <taxon>Chlamydomonadaceae</taxon>
        <taxon>Chlamydomonas</taxon>
    </lineage>
</organism>
<dbReference type="InterPro" id="IPR011009">
    <property type="entry name" value="Kinase-like_dom_sf"/>
</dbReference>
<proteinExistence type="predicted"/>
<dbReference type="InterPro" id="IPR001245">
    <property type="entry name" value="Ser-Thr/Tyr_kinase_cat_dom"/>
</dbReference>
<feature type="compositionally biased region" description="Low complexity" evidence="7">
    <location>
        <begin position="926"/>
        <end position="936"/>
    </location>
</feature>
<evidence type="ECO:0000256" key="2">
    <source>
        <dbReference type="ARBA" id="ARBA00022679"/>
    </source>
</evidence>
<feature type="region of interest" description="Disordered" evidence="7">
    <location>
        <begin position="437"/>
        <end position="457"/>
    </location>
</feature>
<feature type="region of interest" description="Disordered" evidence="7">
    <location>
        <begin position="1242"/>
        <end position="1278"/>
    </location>
</feature>
<dbReference type="Gene3D" id="1.10.510.10">
    <property type="entry name" value="Transferase(Phosphotransferase) domain 1"/>
    <property type="match status" value="1"/>
</dbReference>
<accession>A0A835TGM7</accession>